<dbReference type="STRING" id="402384.HM131_10045"/>
<accession>A0A1W5ZV82</accession>
<dbReference type="OrthoDB" id="423921at2"/>
<keyword evidence="3" id="KW-1185">Reference proteome</keyword>
<organism evidence="2 3">
    <name type="scientific">Halobacillus mangrovi</name>
    <dbReference type="NCBI Taxonomy" id="402384"/>
    <lineage>
        <taxon>Bacteria</taxon>
        <taxon>Bacillati</taxon>
        <taxon>Bacillota</taxon>
        <taxon>Bacilli</taxon>
        <taxon>Bacillales</taxon>
        <taxon>Bacillaceae</taxon>
        <taxon>Halobacillus</taxon>
    </lineage>
</organism>
<dbReference type="Gene3D" id="3.40.630.30">
    <property type="match status" value="1"/>
</dbReference>
<dbReference type="InterPro" id="IPR000182">
    <property type="entry name" value="GNAT_dom"/>
</dbReference>
<dbReference type="Proteomes" id="UP000192527">
    <property type="component" value="Chromosome"/>
</dbReference>
<keyword evidence="2" id="KW-0808">Transferase</keyword>
<proteinExistence type="predicted"/>
<dbReference type="KEGG" id="hmn:HM131_10045"/>
<evidence type="ECO:0000313" key="2">
    <source>
        <dbReference type="EMBL" id="ARI77157.1"/>
    </source>
</evidence>
<dbReference type="InterPro" id="IPR016181">
    <property type="entry name" value="Acyl_CoA_acyltransferase"/>
</dbReference>
<reference evidence="2 3" key="1">
    <citation type="submission" date="2017-04" db="EMBL/GenBank/DDBJ databases">
        <title>The whole genome sequencing and assembly of Halobacillus mangrovi strain.</title>
        <authorList>
            <person name="Lee S.-J."/>
            <person name="Park M.-K."/>
            <person name="Kim J.-Y."/>
            <person name="Lee Y.-J."/>
            <person name="Yi H."/>
            <person name="Bahn Y.-S."/>
            <person name="Kim J.F."/>
            <person name="Lee D.-W."/>
        </authorList>
    </citation>
    <scope>NUCLEOTIDE SEQUENCE [LARGE SCALE GENOMIC DNA]</scope>
    <source>
        <strain evidence="2 3">KTB 131</strain>
    </source>
</reference>
<dbReference type="RefSeq" id="WP_085029629.1">
    <property type="nucleotide sequence ID" value="NZ_CP020772.1"/>
</dbReference>
<dbReference type="AlphaFoldDB" id="A0A1W5ZV82"/>
<dbReference type="EMBL" id="CP020772">
    <property type="protein sequence ID" value="ARI77157.1"/>
    <property type="molecule type" value="Genomic_DNA"/>
</dbReference>
<evidence type="ECO:0000313" key="3">
    <source>
        <dbReference type="Proteomes" id="UP000192527"/>
    </source>
</evidence>
<protein>
    <submittedName>
        <fullName evidence="2">GNAT family N-acetyltransferase</fullName>
    </submittedName>
</protein>
<dbReference type="SUPFAM" id="SSF55729">
    <property type="entry name" value="Acyl-CoA N-acyltransferases (Nat)"/>
    <property type="match status" value="1"/>
</dbReference>
<feature type="domain" description="N-acetyltransferase" evidence="1">
    <location>
        <begin position="3"/>
        <end position="156"/>
    </location>
</feature>
<evidence type="ECO:0000259" key="1">
    <source>
        <dbReference type="PROSITE" id="PS51186"/>
    </source>
</evidence>
<gene>
    <name evidence="2" type="ORF">HM131_10045</name>
</gene>
<dbReference type="GO" id="GO:0016747">
    <property type="term" value="F:acyltransferase activity, transferring groups other than amino-acyl groups"/>
    <property type="evidence" value="ECO:0007669"/>
    <property type="project" value="InterPro"/>
</dbReference>
<dbReference type="PROSITE" id="PS51186">
    <property type="entry name" value="GNAT"/>
    <property type="match status" value="1"/>
</dbReference>
<dbReference type="Pfam" id="PF13302">
    <property type="entry name" value="Acetyltransf_3"/>
    <property type="match status" value="1"/>
</dbReference>
<name>A0A1W5ZV82_9BACI</name>
<sequence length="156" mass="18385">MFLSIQEMKKEYINEILMWRYESPYDFYNSEDSEEDIQEFLEGDFYALLNEQNQIFGFYCTGVSAQVPSGNKEDIYLEDYIDMGIGMNPCFVGKGKGMEFCERVLKDIYKRFPNVPIRLTVATFNQRAIRLYKKLGFVERDNFLANSAEFITMVKE</sequence>